<keyword evidence="4" id="KW-0805">Transcription regulation</keyword>
<dbReference type="GO" id="GO:0000981">
    <property type="term" value="F:DNA-binding transcription factor activity, RNA polymerase II-specific"/>
    <property type="evidence" value="ECO:0007669"/>
    <property type="project" value="InterPro"/>
</dbReference>
<dbReference type="CDD" id="cd00067">
    <property type="entry name" value="GAL4"/>
    <property type="match status" value="1"/>
</dbReference>
<reference evidence="10 11" key="1">
    <citation type="submission" date="2015-01" db="EMBL/GenBank/DDBJ databases">
        <title>The Genome Sequence of Exophiala xenobiotica CBS118157.</title>
        <authorList>
            <consortium name="The Broad Institute Genomics Platform"/>
            <person name="Cuomo C."/>
            <person name="de Hoog S."/>
            <person name="Gorbushina A."/>
            <person name="Stielow B."/>
            <person name="Teixiera M."/>
            <person name="Abouelleil A."/>
            <person name="Chapman S.B."/>
            <person name="Priest M."/>
            <person name="Young S.K."/>
            <person name="Wortman J."/>
            <person name="Nusbaum C."/>
            <person name="Birren B."/>
        </authorList>
    </citation>
    <scope>NUCLEOTIDE SEQUENCE [LARGE SCALE GENOMIC DNA]</scope>
    <source>
        <strain evidence="10 11">CBS 118157</strain>
    </source>
</reference>
<dbReference type="GO" id="GO:0006351">
    <property type="term" value="P:DNA-templated transcription"/>
    <property type="evidence" value="ECO:0007669"/>
    <property type="project" value="InterPro"/>
</dbReference>
<dbReference type="RefSeq" id="XP_013318495.1">
    <property type="nucleotide sequence ID" value="XM_013463041.1"/>
</dbReference>
<dbReference type="Gene3D" id="4.10.240.10">
    <property type="entry name" value="Zn(2)-C6 fungal-type DNA-binding domain"/>
    <property type="match status" value="1"/>
</dbReference>
<evidence type="ECO:0000313" key="10">
    <source>
        <dbReference type="EMBL" id="KIW57911.1"/>
    </source>
</evidence>
<dbReference type="InterPro" id="IPR001138">
    <property type="entry name" value="Zn2Cys6_DnaBD"/>
</dbReference>
<dbReference type="InterPro" id="IPR051615">
    <property type="entry name" value="Transcr_Regulatory_Elem"/>
</dbReference>
<keyword evidence="11" id="KW-1185">Reference proteome</keyword>
<dbReference type="PANTHER" id="PTHR31313:SF86">
    <property type="entry name" value="ZN(2)-C6 FUNGAL-TYPE DOMAIN-CONTAINING PROTEIN"/>
    <property type="match status" value="1"/>
</dbReference>
<dbReference type="AlphaFoldDB" id="A0A0D2BZM5"/>
<proteinExistence type="predicted"/>
<dbReference type="GO" id="GO:0008270">
    <property type="term" value="F:zinc ion binding"/>
    <property type="evidence" value="ECO:0007669"/>
    <property type="project" value="InterPro"/>
</dbReference>
<keyword evidence="2" id="KW-0479">Metal-binding</keyword>
<feature type="region of interest" description="Disordered" evidence="8">
    <location>
        <begin position="222"/>
        <end position="254"/>
    </location>
</feature>
<evidence type="ECO:0000256" key="3">
    <source>
        <dbReference type="ARBA" id="ARBA00022833"/>
    </source>
</evidence>
<dbReference type="OrthoDB" id="2154091at2759"/>
<evidence type="ECO:0000313" key="11">
    <source>
        <dbReference type="Proteomes" id="UP000054342"/>
    </source>
</evidence>
<accession>A0A0D2BZM5</accession>
<dbReference type="GO" id="GO:0005634">
    <property type="term" value="C:nucleus"/>
    <property type="evidence" value="ECO:0007669"/>
    <property type="project" value="UniProtKB-SubCell"/>
</dbReference>
<dbReference type="HOGENOM" id="CLU_007003_3_0_1"/>
<comment type="subcellular location">
    <subcellularLocation>
        <location evidence="1">Nucleus</location>
    </subcellularLocation>
</comment>
<dbReference type="Proteomes" id="UP000054342">
    <property type="component" value="Unassembled WGS sequence"/>
</dbReference>
<evidence type="ECO:0000256" key="5">
    <source>
        <dbReference type="ARBA" id="ARBA00023125"/>
    </source>
</evidence>
<evidence type="ECO:0000259" key="9">
    <source>
        <dbReference type="SMART" id="SM00906"/>
    </source>
</evidence>
<dbReference type="EMBL" id="KN847318">
    <property type="protein sequence ID" value="KIW57911.1"/>
    <property type="molecule type" value="Genomic_DNA"/>
</dbReference>
<feature type="compositionally biased region" description="Polar residues" evidence="8">
    <location>
        <begin position="504"/>
        <end position="518"/>
    </location>
</feature>
<feature type="domain" description="Xylanolytic transcriptional activator regulatory" evidence="9">
    <location>
        <begin position="406"/>
        <end position="494"/>
    </location>
</feature>
<evidence type="ECO:0000256" key="6">
    <source>
        <dbReference type="ARBA" id="ARBA00023163"/>
    </source>
</evidence>
<dbReference type="InterPro" id="IPR036864">
    <property type="entry name" value="Zn2-C6_fun-type_DNA-bd_sf"/>
</dbReference>
<dbReference type="InterPro" id="IPR007219">
    <property type="entry name" value="XnlR_reg_dom"/>
</dbReference>
<keyword evidence="3" id="KW-0862">Zinc</keyword>
<feature type="compositionally biased region" description="Polar residues" evidence="8">
    <location>
        <begin position="1"/>
        <end position="27"/>
    </location>
</feature>
<gene>
    <name evidence="10" type="ORF">PV05_02467</name>
</gene>
<feature type="region of interest" description="Disordered" evidence="8">
    <location>
        <begin position="1"/>
        <end position="43"/>
    </location>
</feature>
<dbReference type="CDD" id="cd12148">
    <property type="entry name" value="fungal_TF_MHR"/>
    <property type="match status" value="1"/>
</dbReference>
<keyword evidence="5" id="KW-0238">DNA-binding</keyword>
<dbReference type="Pfam" id="PF04082">
    <property type="entry name" value="Fungal_trans"/>
    <property type="match status" value="1"/>
</dbReference>
<feature type="compositionally biased region" description="Basic and acidic residues" evidence="8">
    <location>
        <begin position="28"/>
        <end position="43"/>
    </location>
</feature>
<protein>
    <recommendedName>
        <fullName evidence="9">Xylanolytic transcriptional activator regulatory domain-containing protein</fullName>
    </recommendedName>
</protein>
<sequence length="803" mass="90570">MTEQHQSSRLVRNGETCSHYQAQPRSSLSHESHRKTDTKGLRMLPRTEGELSTGLALMPLREEKLRCKKRLLLKPDQIKCDGSRPHCMQCRESGRHCVFGEDGRPNARVSKEAIQAINNKMADLEYALLQGGLAGNHQALDESSSSQYAAFDVRRSLAPDCAVSADRITPDVTMQNDHHILSDTASASRHQEHYSVDCPSKGSTVNASSLEINALVHSESGLSLHGPTSSLRPPLSLLSSRSSPNRVKSVSPSALEKERNLKDWKLQLFAQTSLERQKEYYHIIHGNTDLDGVDPTLAFNLLGFYWNHQHNTYLVTYRPAIMHSLATGGPYCNKLLLNSLFYTGALQSGHESLMNEEKDPATLGSRFFERFQQLVSSQVEISSIPTIAALIVMGSAVLTRGKQTLGWMYSGMAFRMIADLGLHLDPDKVNHSQFISKETTYNLTATDIEQQRRVFWGAFMQDRFQSLFYGRRPEISLFHGFEPPTELLDTFDELETWSPHRDTSASNEYNPTPTYVPQQKHNISNRDSLLKLAHLTSEIIELFYIPSTTKLAFDQALHAIDSIQTKLDLWFQQLPTHLQYEPGKDPAPPPHRFYPHSTYHTLHILLYRPFISGGHLASIGIDERLAKRRCISAAMYIYRLAQAYRESFTLRKAPYLFCYALFSAATVIPVDLETNPSHLSVVNFFWEALKEVQRGTNFGLKKPIIIIRNLFSRAGIDLDNPRPVQDRAVRGQISSTGQTGSHCRTPDAIGPNIFDESSLNFLENDDFWQSNEDFLLENDNPIDYEADVLFGLFCSSTDAGLAF</sequence>
<keyword evidence="6" id="KW-0804">Transcription</keyword>
<dbReference type="GO" id="GO:0003677">
    <property type="term" value="F:DNA binding"/>
    <property type="evidence" value="ECO:0007669"/>
    <property type="project" value="UniProtKB-KW"/>
</dbReference>
<name>A0A0D2BZM5_9EURO</name>
<dbReference type="SMART" id="SM00906">
    <property type="entry name" value="Fungal_trans"/>
    <property type="match status" value="1"/>
</dbReference>
<evidence type="ECO:0000256" key="7">
    <source>
        <dbReference type="ARBA" id="ARBA00023242"/>
    </source>
</evidence>
<evidence type="ECO:0000256" key="1">
    <source>
        <dbReference type="ARBA" id="ARBA00004123"/>
    </source>
</evidence>
<feature type="region of interest" description="Disordered" evidence="8">
    <location>
        <begin position="499"/>
        <end position="518"/>
    </location>
</feature>
<evidence type="ECO:0000256" key="8">
    <source>
        <dbReference type="SAM" id="MobiDB-lite"/>
    </source>
</evidence>
<dbReference type="GeneID" id="25324375"/>
<evidence type="ECO:0000256" key="2">
    <source>
        <dbReference type="ARBA" id="ARBA00022723"/>
    </source>
</evidence>
<dbReference type="STRING" id="348802.A0A0D2BZM5"/>
<feature type="compositionally biased region" description="Low complexity" evidence="8">
    <location>
        <begin position="229"/>
        <end position="244"/>
    </location>
</feature>
<organism evidence="10 11">
    <name type="scientific">Exophiala xenobiotica</name>
    <dbReference type="NCBI Taxonomy" id="348802"/>
    <lineage>
        <taxon>Eukaryota</taxon>
        <taxon>Fungi</taxon>
        <taxon>Dikarya</taxon>
        <taxon>Ascomycota</taxon>
        <taxon>Pezizomycotina</taxon>
        <taxon>Eurotiomycetes</taxon>
        <taxon>Chaetothyriomycetidae</taxon>
        <taxon>Chaetothyriales</taxon>
        <taxon>Herpotrichiellaceae</taxon>
        <taxon>Exophiala</taxon>
    </lineage>
</organism>
<keyword evidence="7" id="KW-0539">Nucleus</keyword>
<evidence type="ECO:0000256" key="4">
    <source>
        <dbReference type="ARBA" id="ARBA00023015"/>
    </source>
</evidence>
<dbReference type="PANTHER" id="PTHR31313">
    <property type="entry name" value="TY1 ENHANCER ACTIVATOR"/>
    <property type="match status" value="1"/>
</dbReference>